<dbReference type="GO" id="GO:0004673">
    <property type="term" value="F:protein histidine kinase activity"/>
    <property type="evidence" value="ECO:0007669"/>
    <property type="project" value="UniProtKB-EC"/>
</dbReference>
<evidence type="ECO:0000256" key="5">
    <source>
        <dbReference type="ARBA" id="ARBA00022741"/>
    </source>
</evidence>
<evidence type="ECO:0000256" key="4">
    <source>
        <dbReference type="ARBA" id="ARBA00022679"/>
    </source>
</evidence>
<evidence type="ECO:0000313" key="10">
    <source>
        <dbReference type="Proteomes" id="UP000537592"/>
    </source>
</evidence>
<evidence type="ECO:0000256" key="1">
    <source>
        <dbReference type="ARBA" id="ARBA00000085"/>
    </source>
</evidence>
<organism evidence="9 10">
    <name type="scientific">Pseudochelatococcus contaminans</name>
    <dbReference type="NCBI Taxonomy" id="1538103"/>
    <lineage>
        <taxon>Bacteria</taxon>
        <taxon>Pseudomonadati</taxon>
        <taxon>Pseudomonadota</taxon>
        <taxon>Alphaproteobacteria</taxon>
        <taxon>Hyphomicrobiales</taxon>
        <taxon>Chelatococcaceae</taxon>
        <taxon>Pseudochelatococcus</taxon>
    </lineage>
</organism>
<dbReference type="Pfam" id="PF13185">
    <property type="entry name" value="GAF_2"/>
    <property type="match status" value="1"/>
</dbReference>
<evidence type="ECO:0000259" key="8">
    <source>
        <dbReference type="SMART" id="SM00911"/>
    </source>
</evidence>
<protein>
    <recommendedName>
        <fullName evidence="2">histidine kinase</fullName>
        <ecNumber evidence="2">2.7.13.3</ecNumber>
    </recommendedName>
</protein>
<dbReference type="Pfam" id="PF07536">
    <property type="entry name" value="HWE_HK"/>
    <property type="match status" value="1"/>
</dbReference>
<sequence length="416" mass="45011">MGAGHASLLSPGIEPFHVGAVITHQLMTRPRRALDPREEVHALQDLAWQMLEQPDSFLTYLVDKALRISGAHSSGISLHEPDSPEGDVFRWHYVTGACKPFIGRTTPRQASPCGICIDEGGPILIAFPELICADYALPGIVNHEALLVPIYLAGDRPLGALWVISHDEDRQFDGVDARVLGELASFAGIALKMIRDKRALKEALEVQELLVREMRHRIGNILTVASGIVSASARTAATPQEMALKVRGRLEALGRAQGIVHQGASDHLVGHTFVSFSDQFRALVKVVAAPYSDGDDRIDLADTMLIPNDQPVLGQGSLTALGLVLHELATNAVKYGALSIPGGRVGIDCRFEGRDCVLSWREGGGPCLSAPPQNFGFGSTLIKRTILGQLEGAVQFDWQADGLVVEIRMNRQRLGQ</sequence>
<evidence type="ECO:0000256" key="7">
    <source>
        <dbReference type="ARBA" id="ARBA00022840"/>
    </source>
</evidence>
<keyword evidence="10" id="KW-1185">Reference proteome</keyword>
<evidence type="ECO:0000256" key="2">
    <source>
        <dbReference type="ARBA" id="ARBA00012438"/>
    </source>
</evidence>
<dbReference type="SMART" id="SM00911">
    <property type="entry name" value="HWE_HK"/>
    <property type="match status" value="1"/>
</dbReference>
<feature type="domain" description="Signal transduction histidine kinase HWE region" evidence="8">
    <location>
        <begin position="213"/>
        <end position="302"/>
    </location>
</feature>
<dbReference type="AlphaFoldDB" id="A0A7W5Z500"/>
<name>A0A7W5Z500_9HYPH</name>
<keyword evidence="5" id="KW-0547">Nucleotide-binding</keyword>
<keyword evidence="3" id="KW-0597">Phosphoprotein</keyword>
<dbReference type="PANTHER" id="PTHR41523">
    <property type="entry name" value="TWO-COMPONENT SYSTEM SENSOR PROTEIN"/>
    <property type="match status" value="1"/>
</dbReference>
<evidence type="ECO:0000313" key="9">
    <source>
        <dbReference type="EMBL" id="MBB3810193.1"/>
    </source>
</evidence>
<evidence type="ECO:0000256" key="6">
    <source>
        <dbReference type="ARBA" id="ARBA00022777"/>
    </source>
</evidence>
<dbReference type="GO" id="GO:0005524">
    <property type="term" value="F:ATP binding"/>
    <property type="evidence" value="ECO:0007669"/>
    <property type="project" value="UniProtKB-KW"/>
</dbReference>
<keyword evidence="7" id="KW-0067">ATP-binding</keyword>
<dbReference type="InterPro" id="IPR003018">
    <property type="entry name" value="GAF"/>
</dbReference>
<dbReference type="SUPFAM" id="SSF55874">
    <property type="entry name" value="ATPase domain of HSP90 chaperone/DNA topoisomerase II/histidine kinase"/>
    <property type="match status" value="1"/>
</dbReference>
<dbReference type="SUPFAM" id="SSF55781">
    <property type="entry name" value="GAF domain-like"/>
    <property type="match status" value="1"/>
</dbReference>
<dbReference type="Gene3D" id="3.30.565.10">
    <property type="entry name" value="Histidine kinase-like ATPase, C-terminal domain"/>
    <property type="match status" value="1"/>
</dbReference>
<accession>A0A7W5Z500</accession>
<dbReference type="InterPro" id="IPR011102">
    <property type="entry name" value="Sig_transdc_His_kinase_HWE"/>
</dbReference>
<proteinExistence type="predicted"/>
<keyword evidence="4" id="KW-0808">Transferase</keyword>
<gene>
    <name evidence="9" type="ORF">FHS81_002289</name>
</gene>
<evidence type="ECO:0000256" key="3">
    <source>
        <dbReference type="ARBA" id="ARBA00022553"/>
    </source>
</evidence>
<dbReference type="EMBL" id="JACICC010000005">
    <property type="protein sequence ID" value="MBB3810193.1"/>
    <property type="molecule type" value="Genomic_DNA"/>
</dbReference>
<keyword evidence="6 9" id="KW-0418">Kinase</keyword>
<reference evidence="9 10" key="1">
    <citation type="submission" date="2020-08" db="EMBL/GenBank/DDBJ databases">
        <title>Genomic Encyclopedia of Type Strains, Phase IV (KMG-IV): sequencing the most valuable type-strain genomes for metagenomic binning, comparative biology and taxonomic classification.</title>
        <authorList>
            <person name="Goeker M."/>
        </authorList>
    </citation>
    <scope>NUCLEOTIDE SEQUENCE [LARGE SCALE GENOMIC DNA]</scope>
    <source>
        <strain evidence="9 10">DSM 28760</strain>
    </source>
</reference>
<dbReference type="PANTHER" id="PTHR41523:SF8">
    <property type="entry name" value="ETHYLENE RESPONSE SENSOR PROTEIN"/>
    <property type="match status" value="1"/>
</dbReference>
<dbReference type="Proteomes" id="UP000537592">
    <property type="component" value="Unassembled WGS sequence"/>
</dbReference>
<dbReference type="RefSeq" id="WP_183753031.1">
    <property type="nucleotide sequence ID" value="NZ_JACICC010000005.1"/>
</dbReference>
<dbReference type="EC" id="2.7.13.3" evidence="2"/>
<comment type="caution">
    <text evidence="9">The sequence shown here is derived from an EMBL/GenBank/DDBJ whole genome shotgun (WGS) entry which is preliminary data.</text>
</comment>
<dbReference type="InterPro" id="IPR029016">
    <property type="entry name" value="GAF-like_dom_sf"/>
</dbReference>
<comment type="catalytic activity">
    <reaction evidence="1">
        <text>ATP + protein L-histidine = ADP + protein N-phospho-L-histidine.</text>
        <dbReference type="EC" id="2.7.13.3"/>
    </reaction>
</comment>
<dbReference type="Gene3D" id="3.30.450.40">
    <property type="match status" value="1"/>
</dbReference>
<dbReference type="InterPro" id="IPR036890">
    <property type="entry name" value="HATPase_C_sf"/>
</dbReference>